<dbReference type="Proteomes" id="UP000494206">
    <property type="component" value="Unassembled WGS sequence"/>
</dbReference>
<feature type="domain" description="RING-type" evidence="7">
    <location>
        <begin position="135"/>
        <end position="173"/>
    </location>
</feature>
<dbReference type="PROSITE" id="PS00518">
    <property type="entry name" value="ZF_RING_1"/>
    <property type="match status" value="1"/>
</dbReference>
<dbReference type="InterPro" id="IPR027370">
    <property type="entry name" value="Znf-RING_euk"/>
</dbReference>
<feature type="coiled-coil region" evidence="5">
    <location>
        <begin position="27"/>
        <end position="72"/>
    </location>
</feature>
<accession>A0A8S1EKW2</accession>
<dbReference type="AlphaFoldDB" id="A0A8S1EKW2"/>
<dbReference type="InterPro" id="IPR001841">
    <property type="entry name" value="Znf_RING"/>
</dbReference>
<feature type="compositionally biased region" description="Basic and acidic residues" evidence="6">
    <location>
        <begin position="293"/>
        <end position="309"/>
    </location>
</feature>
<evidence type="ECO:0000313" key="8">
    <source>
        <dbReference type="EMBL" id="CAB3402732.1"/>
    </source>
</evidence>
<dbReference type="SMART" id="SM00184">
    <property type="entry name" value="RING"/>
    <property type="match status" value="1"/>
</dbReference>
<dbReference type="OrthoDB" id="8062037at2759"/>
<name>A0A8S1EKW2_9PELO</name>
<evidence type="ECO:0000256" key="1">
    <source>
        <dbReference type="ARBA" id="ARBA00022723"/>
    </source>
</evidence>
<organism evidence="8 9">
    <name type="scientific">Caenorhabditis bovis</name>
    <dbReference type="NCBI Taxonomy" id="2654633"/>
    <lineage>
        <taxon>Eukaryota</taxon>
        <taxon>Metazoa</taxon>
        <taxon>Ecdysozoa</taxon>
        <taxon>Nematoda</taxon>
        <taxon>Chromadorea</taxon>
        <taxon>Rhabditida</taxon>
        <taxon>Rhabditina</taxon>
        <taxon>Rhabditomorpha</taxon>
        <taxon>Rhabditoidea</taxon>
        <taxon>Rhabditidae</taxon>
        <taxon>Peloderinae</taxon>
        <taxon>Caenorhabditis</taxon>
    </lineage>
</organism>
<dbReference type="GO" id="GO:0043161">
    <property type="term" value="P:proteasome-mediated ubiquitin-dependent protein catabolic process"/>
    <property type="evidence" value="ECO:0007669"/>
    <property type="project" value="TreeGrafter"/>
</dbReference>
<dbReference type="EMBL" id="CADEPM010000003">
    <property type="protein sequence ID" value="CAB3402732.1"/>
    <property type="molecule type" value="Genomic_DNA"/>
</dbReference>
<dbReference type="InterPro" id="IPR042755">
    <property type="entry name" value="COP1"/>
</dbReference>
<dbReference type="PANTHER" id="PTHR44080:SF1">
    <property type="entry name" value="E3 UBIQUITIN-PROTEIN LIGASE COP1"/>
    <property type="match status" value="1"/>
</dbReference>
<dbReference type="GO" id="GO:0061630">
    <property type="term" value="F:ubiquitin protein ligase activity"/>
    <property type="evidence" value="ECO:0007669"/>
    <property type="project" value="InterPro"/>
</dbReference>
<evidence type="ECO:0000313" key="9">
    <source>
        <dbReference type="Proteomes" id="UP000494206"/>
    </source>
</evidence>
<keyword evidence="1" id="KW-0479">Metal-binding</keyword>
<dbReference type="GO" id="GO:0008270">
    <property type="term" value="F:zinc ion binding"/>
    <property type="evidence" value="ECO:0007669"/>
    <property type="project" value="UniProtKB-KW"/>
</dbReference>
<evidence type="ECO:0000256" key="3">
    <source>
        <dbReference type="ARBA" id="ARBA00022833"/>
    </source>
</evidence>
<sequence>MEDIDAKFENFINDLENSPMPSNLLEVERMKTSIEETKIRLELMKKEKIEEKEVLKLEENQLKKDIENLKNGYYCLIMNEMRGENSISEGGSIRASRSDLSISTSSPRLESNATSSTSCFTDGLTRRDLSSDLICAICNQLFERPVLVTCGHSFCEACIERRCRHTRECFICQKDVGDFEAMIPSITLDNLVRKLKLSDNGSLDDLFICEEASKSRMERSLSTRSKKRCYFSIAAPTVCASPINLPRRHPLSPNALPVKSSLKYAMSPSRISMQSDSSYCEVDGMYKSGENAAKPDHFRRNSFGRRSERFTTSTRSNRNETGEVDNENDKNFKRNSLLRRSWNALKQKTTGRRSFTLIIEEPEDYDDNEIVDEQIDEKFGESKRRSLLGKAWKKLFVSKKSNRRIIMDKRGVANPTLKYSPQEPLLENCEVDVVKHNLGYYAGIGKKFERVASGEEIAIVVFGHTQSGKTTFVRALKECFINCDSSPIRVLTLSERYSLGGIYSLPYPEGDNRLPHIVSVVMKLDEDTETFIDIIDPEYDDSCLPQAYMDACDAAFFIIDTRNCASILSAHQIQRNLKHGQEKQVPCEIVVNVPDENTESRLLSANVCENLAKNMKSSMVEICAKKLNHKAMEELLFMTYQQICESRRMQRSRQGILV</sequence>
<keyword evidence="9" id="KW-1185">Reference proteome</keyword>
<dbReference type="PANTHER" id="PTHR44080">
    <property type="entry name" value="E3 UBIQUITIN-PROTEIN LIGASE COP1"/>
    <property type="match status" value="1"/>
</dbReference>
<evidence type="ECO:0000256" key="4">
    <source>
        <dbReference type="PROSITE-ProRule" id="PRU00175"/>
    </source>
</evidence>
<proteinExistence type="predicted"/>
<protein>
    <recommendedName>
        <fullName evidence="7">RING-type domain-containing protein</fullName>
    </recommendedName>
</protein>
<dbReference type="InterPro" id="IPR013083">
    <property type="entry name" value="Znf_RING/FYVE/PHD"/>
</dbReference>
<evidence type="ECO:0000256" key="6">
    <source>
        <dbReference type="SAM" id="MobiDB-lite"/>
    </source>
</evidence>
<comment type="caution">
    <text evidence="8">The sequence shown here is derived from an EMBL/GenBank/DDBJ whole genome shotgun (WGS) entry which is preliminary data.</text>
</comment>
<dbReference type="SUPFAM" id="SSF57850">
    <property type="entry name" value="RING/U-box"/>
    <property type="match status" value="1"/>
</dbReference>
<dbReference type="CDD" id="cd00882">
    <property type="entry name" value="Ras_like_GTPase"/>
    <property type="match status" value="1"/>
</dbReference>
<dbReference type="SUPFAM" id="SSF52540">
    <property type="entry name" value="P-loop containing nucleoside triphosphate hydrolases"/>
    <property type="match status" value="1"/>
</dbReference>
<reference evidence="8 9" key="1">
    <citation type="submission" date="2020-04" db="EMBL/GenBank/DDBJ databases">
        <authorList>
            <person name="Laetsch R D."/>
            <person name="Stevens L."/>
            <person name="Kumar S."/>
            <person name="Blaxter L. M."/>
        </authorList>
    </citation>
    <scope>NUCLEOTIDE SEQUENCE [LARGE SCALE GENOMIC DNA]</scope>
</reference>
<feature type="region of interest" description="Disordered" evidence="6">
    <location>
        <begin position="291"/>
        <end position="330"/>
    </location>
</feature>
<dbReference type="InterPro" id="IPR027417">
    <property type="entry name" value="P-loop_NTPase"/>
</dbReference>
<keyword evidence="3" id="KW-0862">Zinc</keyword>
<feature type="compositionally biased region" description="Basic and acidic residues" evidence="6">
    <location>
        <begin position="317"/>
        <end position="330"/>
    </location>
</feature>
<evidence type="ECO:0000256" key="2">
    <source>
        <dbReference type="ARBA" id="ARBA00022771"/>
    </source>
</evidence>
<keyword evidence="5" id="KW-0175">Coiled coil</keyword>
<keyword evidence="2 4" id="KW-0863">Zinc-finger</keyword>
<dbReference type="Gene3D" id="3.40.50.300">
    <property type="entry name" value="P-loop containing nucleotide triphosphate hydrolases"/>
    <property type="match status" value="1"/>
</dbReference>
<dbReference type="Pfam" id="PF13445">
    <property type="entry name" value="zf-RING_UBOX"/>
    <property type="match status" value="1"/>
</dbReference>
<dbReference type="Gene3D" id="3.30.40.10">
    <property type="entry name" value="Zinc/RING finger domain, C3HC4 (zinc finger)"/>
    <property type="match status" value="1"/>
</dbReference>
<evidence type="ECO:0000256" key="5">
    <source>
        <dbReference type="SAM" id="Coils"/>
    </source>
</evidence>
<evidence type="ECO:0000259" key="7">
    <source>
        <dbReference type="PROSITE" id="PS50089"/>
    </source>
</evidence>
<gene>
    <name evidence="8" type="ORF">CBOVIS_LOCUS5310</name>
</gene>
<dbReference type="InterPro" id="IPR017907">
    <property type="entry name" value="Znf_RING_CS"/>
</dbReference>
<dbReference type="PROSITE" id="PS50089">
    <property type="entry name" value="ZF_RING_2"/>
    <property type="match status" value="1"/>
</dbReference>